<dbReference type="InterPro" id="IPR018629">
    <property type="entry name" value="XK-rel"/>
</dbReference>
<comment type="subcellular location">
    <subcellularLocation>
        <location evidence="1">Cell membrane</location>
        <topology evidence="1">Multi-pass membrane protein</topology>
    </subcellularLocation>
    <subcellularLocation>
        <location evidence="7">Membrane</location>
        <topology evidence="7">Multi-pass membrane protein</topology>
    </subcellularLocation>
</comment>
<comment type="similarity">
    <text evidence="2 7">Belongs to the XK family.</text>
</comment>
<feature type="transmembrane region" description="Helical" evidence="7">
    <location>
        <begin position="212"/>
        <end position="233"/>
    </location>
</feature>
<dbReference type="PANTHER" id="PTHR16024:SF19">
    <property type="entry name" value="XK-RELATED PROTEIN"/>
    <property type="match status" value="1"/>
</dbReference>
<keyword evidence="3" id="KW-1003">Cell membrane</keyword>
<evidence type="ECO:0000256" key="1">
    <source>
        <dbReference type="ARBA" id="ARBA00004651"/>
    </source>
</evidence>
<name>A0AAY5KXL7_ESOLU</name>
<reference evidence="8" key="2">
    <citation type="submission" date="2025-08" db="UniProtKB">
        <authorList>
            <consortium name="Ensembl"/>
        </authorList>
    </citation>
    <scope>IDENTIFICATION</scope>
</reference>
<feature type="transmembrane region" description="Helical" evidence="7">
    <location>
        <begin position="332"/>
        <end position="355"/>
    </location>
</feature>
<evidence type="ECO:0000313" key="9">
    <source>
        <dbReference type="Proteomes" id="UP000265140"/>
    </source>
</evidence>
<dbReference type="Proteomes" id="UP000265140">
    <property type="component" value="Chromosome 10"/>
</dbReference>
<evidence type="ECO:0000256" key="2">
    <source>
        <dbReference type="ARBA" id="ARBA00008789"/>
    </source>
</evidence>
<keyword evidence="6 7" id="KW-0472">Membrane</keyword>
<keyword evidence="9" id="KW-1185">Reference proteome</keyword>
<evidence type="ECO:0000256" key="6">
    <source>
        <dbReference type="ARBA" id="ARBA00023136"/>
    </source>
</evidence>
<dbReference type="Pfam" id="PF09815">
    <property type="entry name" value="XK-related"/>
    <property type="match status" value="1"/>
</dbReference>
<evidence type="ECO:0000256" key="7">
    <source>
        <dbReference type="RuleBase" id="RU910716"/>
    </source>
</evidence>
<dbReference type="GeneTree" id="ENSGT01140000282565"/>
<evidence type="ECO:0000313" key="8">
    <source>
        <dbReference type="Ensembl" id="ENSELUP00000093574.1"/>
    </source>
</evidence>
<proteinExistence type="inferred from homology"/>
<feature type="transmembrane region" description="Helical" evidence="7">
    <location>
        <begin position="54"/>
        <end position="79"/>
    </location>
</feature>
<protein>
    <recommendedName>
        <fullName evidence="7">XK-related protein</fullName>
    </recommendedName>
</protein>
<reference evidence="8 9" key="1">
    <citation type="submission" date="2020-02" db="EMBL/GenBank/DDBJ databases">
        <title>Esox lucius (northern pike) genome, fEsoLuc1, primary haplotype.</title>
        <authorList>
            <person name="Myers G."/>
            <person name="Karagic N."/>
            <person name="Meyer A."/>
            <person name="Pippel M."/>
            <person name="Reichard M."/>
            <person name="Winkler S."/>
            <person name="Tracey A."/>
            <person name="Sims Y."/>
            <person name="Howe K."/>
            <person name="Rhie A."/>
            <person name="Formenti G."/>
            <person name="Durbin R."/>
            <person name="Fedrigo O."/>
            <person name="Jarvis E.D."/>
        </authorList>
    </citation>
    <scope>NUCLEOTIDE SEQUENCE [LARGE SCALE GENOMIC DNA]</scope>
</reference>
<keyword evidence="5 7" id="KW-1133">Transmembrane helix</keyword>
<organism evidence="8 9">
    <name type="scientific">Esox lucius</name>
    <name type="common">Northern pike</name>
    <dbReference type="NCBI Taxonomy" id="8010"/>
    <lineage>
        <taxon>Eukaryota</taxon>
        <taxon>Metazoa</taxon>
        <taxon>Chordata</taxon>
        <taxon>Craniata</taxon>
        <taxon>Vertebrata</taxon>
        <taxon>Euteleostomi</taxon>
        <taxon>Actinopterygii</taxon>
        <taxon>Neopterygii</taxon>
        <taxon>Teleostei</taxon>
        <taxon>Protacanthopterygii</taxon>
        <taxon>Esociformes</taxon>
        <taxon>Esocidae</taxon>
        <taxon>Esox</taxon>
    </lineage>
</organism>
<accession>A0AAY5KXL7</accession>
<feature type="transmembrane region" description="Helical" evidence="7">
    <location>
        <begin position="239"/>
        <end position="256"/>
    </location>
</feature>
<dbReference type="GO" id="GO:1902742">
    <property type="term" value="P:apoptotic process involved in development"/>
    <property type="evidence" value="ECO:0007669"/>
    <property type="project" value="TreeGrafter"/>
</dbReference>
<evidence type="ECO:0000256" key="5">
    <source>
        <dbReference type="ARBA" id="ARBA00022989"/>
    </source>
</evidence>
<dbReference type="GO" id="GO:0070782">
    <property type="term" value="P:phosphatidylserine exposure on apoptotic cell surface"/>
    <property type="evidence" value="ECO:0007669"/>
    <property type="project" value="TreeGrafter"/>
</dbReference>
<keyword evidence="4 7" id="KW-0812">Transmembrane</keyword>
<dbReference type="Ensembl" id="ENSELUT00000109188.1">
    <property type="protein sequence ID" value="ENSELUP00000093574.1"/>
    <property type="gene ID" value="ENSELUG00000043974.1"/>
</dbReference>
<dbReference type="InterPro" id="IPR050895">
    <property type="entry name" value="XK-related_scramblase"/>
</dbReference>
<sequence length="409" mass="47235">MEQVAVDDPSLKDRGCKSRCMSTLSDLIDLGLVLLDVVLDVYTVVSLYQEEAYVFMGLLVFILLGSSLLVNSFSLLWYLDGRRESKTESLVKNLDGRDTRKENHLKNLCSLKILHVFQLGVFLRISICGFCCEKLYTTDEVRSLKNDLCILRLIETFSESAPQLVLMLTIFIMREDLGPITSAFIYTSVTTYHRSMCSFAPDKAKQGWGFSVLYFLWNLLLIGSRVMAVALFASAFPRYIAAHFLCSWMVLFFFAWRCKTKFMNSDGKEWFDQATVGLIWYFNWFNMVPGKSRWRSIVYHTWMVLDIGILCGFWVWQIKKSSPYFDIPLDPYFVLGVIMSLYFAGLGLKVIFMYCHQQTKTDERLEGTTNENEVNSAFRCVGHEESFGPPEQVIRVNKRMKILADNFYS</sequence>
<evidence type="ECO:0000256" key="3">
    <source>
        <dbReference type="ARBA" id="ARBA00022475"/>
    </source>
</evidence>
<evidence type="ECO:0000256" key="4">
    <source>
        <dbReference type="ARBA" id="ARBA00022692"/>
    </source>
</evidence>
<dbReference type="PANTHER" id="PTHR16024">
    <property type="entry name" value="XK-RELATED PROTEIN"/>
    <property type="match status" value="1"/>
</dbReference>
<reference evidence="8" key="3">
    <citation type="submission" date="2025-09" db="UniProtKB">
        <authorList>
            <consortium name="Ensembl"/>
        </authorList>
    </citation>
    <scope>IDENTIFICATION</scope>
</reference>
<dbReference type="AlphaFoldDB" id="A0AAY5KXL7"/>
<feature type="transmembrane region" description="Helical" evidence="7">
    <location>
        <begin position="297"/>
        <end position="316"/>
    </location>
</feature>
<dbReference type="GO" id="GO:0005886">
    <property type="term" value="C:plasma membrane"/>
    <property type="evidence" value="ECO:0007669"/>
    <property type="project" value="UniProtKB-SubCell"/>
</dbReference>
<dbReference type="GO" id="GO:0043652">
    <property type="term" value="P:engulfment of apoptotic cell"/>
    <property type="evidence" value="ECO:0007669"/>
    <property type="project" value="TreeGrafter"/>
</dbReference>